<dbReference type="RefSeq" id="WP_359976487.1">
    <property type="nucleotide sequence ID" value="NZ_JBEZLS010000002.1"/>
</dbReference>
<evidence type="ECO:0000256" key="1">
    <source>
        <dbReference type="ARBA" id="ARBA00009009"/>
    </source>
</evidence>
<keyword evidence="4 5" id="KW-0046">Antibiotic resistance</keyword>
<protein>
    <recommendedName>
        <fullName evidence="2 5">Beta-lactamase</fullName>
        <ecNumber evidence="2 5">3.5.2.6</ecNumber>
    </recommendedName>
</protein>
<evidence type="ECO:0000313" key="10">
    <source>
        <dbReference type="Proteomes" id="UP001551582"/>
    </source>
</evidence>
<dbReference type="PANTHER" id="PTHR35333">
    <property type="entry name" value="BETA-LACTAMASE"/>
    <property type="match status" value="1"/>
</dbReference>
<evidence type="ECO:0000256" key="6">
    <source>
        <dbReference type="SAM" id="MobiDB-lite"/>
    </source>
</evidence>
<dbReference type="InterPro" id="IPR023650">
    <property type="entry name" value="Beta-lactam_class-A_AS"/>
</dbReference>
<evidence type="ECO:0000256" key="2">
    <source>
        <dbReference type="ARBA" id="ARBA00012865"/>
    </source>
</evidence>
<comment type="catalytic activity">
    <reaction evidence="5">
        <text>a beta-lactam + H2O = a substituted beta-amino acid</text>
        <dbReference type="Rhea" id="RHEA:20401"/>
        <dbReference type="ChEBI" id="CHEBI:15377"/>
        <dbReference type="ChEBI" id="CHEBI:35627"/>
        <dbReference type="ChEBI" id="CHEBI:140347"/>
        <dbReference type="EC" id="3.5.2.6"/>
    </reaction>
</comment>
<feature type="chain" id="PRO_5046908215" description="Beta-lactamase" evidence="7">
    <location>
        <begin position="24"/>
        <end position="314"/>
    </location>
</feature>
<dbReference type="Pfam" id="PF13354">
    <property type="entry name" value="Beta-lactamase2"/>
    <property type="match status" value="1"/>
</dbReference>
<evidence type="ECO:0000313" key="9">
    <source>
        <dbReference type="EMBL" id="MEU9349981.1"/>
    </source>
</evidence>
<evidence type="ECO:0000256" key="7">
    <source>
        <dbReference type="SAM" id="SignalP"/>
    </source>
</evidence>
<keyword evidence="3 5" id="KW-0378">Hydrolase</keyword>
<dbReference type="PRINTS" id="PR00118">
    <property type="entry name" value="BLACTAMASEA"/>
</dbReference>
<feature type="compositionally biased region" description="Low complexity" evidence="6">
    <location>
        <begin position="33"/>
        <end position="54"/>
    </location>
</feature>
<evidence type="ECO:0000256" key="4">
    <source>
        <dbReference type="ARBA" id="ARBA00023251"/>
    </source>
</evidence>
<feature type="region of interest" description="Disordered" evidence="6">
    <location>
        <begin position="188"/>
        <end position="207"/>
    </location>
</feature>
<dbReference type="InterPro" id="IPR000871">
    <property type="entry name" value="Beta-lactam_class-A"/>
</dbReference>
<accession>A0ABV3DYL0</accession>
<sequence length="314" mass="33670">MPAHPSRRALLLAAALAPVAGCATDTPARERGPASTTGPHSSSPSASPSRRAPAPVDPRNLADLEREYGARLGVYALATGTGATVVHRADERFAFCSTFKTLAAAAVLDRDPLDRLEERVTYTRADLASYSPVAEKHVDTGMTVRELCDAAVRHSDNTAANLLLRHLGGPRALTTYLRELGDRVSRLDHYEPELNRNPPGDPRDTTTPRALAADHRALVLGDALPTAQRDLLTDWLVRNTTGGRRIRAGVPRDWKVGDKTGTGDWGRANDVAVLWPGRGAPLVMAVMSDRPDRAATPSDPLIAEAARRTLAALV</sequence>
<name>A0ABV3DYL0_9ACTN</name>
<dbReference type="EC" id="3.5.2.6" evidence="2 5"/>
<dbReference type="Gene3D" id="3.40.710.10">
    <property type="entry name" value="DD-peptidase/beta-lactamase superfamily"/>
    <property type="match status" value="1"/>
</dbReference>
<dbReference type="EMBL" id="JBEZLS010000002">
    <property type="protein sequence ID" value="MEU9349981.1"/>
    <property type="molecule type" value="Genomic_DNA"/>
</dbReference>
<dbReference type="InterPro" id="IPR045155">
    <property type="entry name" value="Beta-lactam_cat"/>
</dbReference>
<comment type="similarity">
    <text evidence="1 5">Belongs to the class-A beta-lactamase family.</text>
</comment>
<dbReference type="InterPro" id="IPR012338">
    <property type="entry name" value="Beta-lactam/transpept-like"/>
</dbReference>
<keyword evidence="10" id="KW-1185">Reference proteome</keyword>
<dbReference type="PANTHER" id="PTHR35333:SF3">
    <property type="entry name" value="BETA-LACTAMASE-TYPE TRANSPEPTIDASE FOLD CONTAINING PROTEIN"/>
    <property type="match status" value="1"/>
</dbReference>
<dbReference type="NCBIfam" id="NF033103">
    <property type="entry name" value="bla_class_A"/>
    <property type="match status" value="1"/>
</dbReference>
<comment type="caution">
    <text evidence="9">The sequence shown here is derived from an EMBL/GenBank/DDBJ whole genome shotgun (WGS) entry which is preliminary data.</text>
</comment>
<reference evidence="9 10" key="1">
    <citation type="submission" date="2024-06" db="EMBL/GenBank/DDBJ databases">
        <title>The Natural Products Discovery Center: Release of the First 8490 Sequenced Strains for Exploring Actinobacteria Biosynthetic Diversity.</title>
        <authorList>
            <person name="Kalkreuter E."/>
            <person name="Kautsar S.A."/>
            <person name="Yang D."/>
            <person name="Bader C.D."/>
            <person name="Teijaro C.N."/>
            <person name="Fluegel L."/>
            <person name="Davis C.M."/>
            <person name="Simpson J.R."/>
            <person name="Lauterbach L."/>
            <person name="Steele A.D."/>
            <person name="Gui C."/>
            <person name="Meng S."/>
            <person name="Li G."/>
            <person name="Viehrig K."/>
            <person name="Ye F."/>
            <person name="Su P."/>
            <person name="Kiefer A.F."/>
            <person name="Nichols A."/>
            <person name="Cepeda A.J."/>
            <person name="Yan W."/>
            <person name="Fan B."/>
            <person name="Jiang Y."/>
            <person name="Adhikari A."/>
            <person name="Zheng C.-J."/>
            <person name="Schuster L."/>
            <person name="Cowan T.M."/>
            <person name="Smanski M.J."/>
            <person name="Chevrette M.G."/>
            <person name="De Carvalho L.P.S."/>
            <person name="Shen B."/>
        </authorList>
    </citation>
    <scope>NUCLEOTIDE SEQUENCE [LARGE SCALE GENOMIC DNA]</scope>
    <source>
        <strain evidence="9 10">NPDC048274</strain>
    </source>
</reference>
<keyword evidence="7" id="KW-0732">Signal</keyword>
<evidence type="ECO:0000256" key="3">
    <source>
        <dbReference type="ARBA" id="ARBA00022801"/>
    </source>
</evidence>
<dbReference type="GO" id="GO:0008800">
    <property type="term" value="F:beta-lactamase activity"/>
    <property type="evidence" value="ECO:0007669"/>
    <property type="project" value="UniProtKB-EC"/>
</dbReference>
<organism evidence="9 10">
    <name type="scientific">Streptomyces griseoloalbus</name>
    <dbReference type="NCBI Taxonomy" id="67303"/>
    <lineage>
        <taxon>Bacteria</taxon>
        <taxon>Bacillati</taxon>
        <taxon>Actinomycetota</taxon>
        <taxon>Actinomycetes</taxon>
        <taxon>Kitasatosporales</taxon>
        <taxon>Streptomycetaceae</taxon>
        <taxon>Streptomyces</taxon>
    </lineage>
</organism>
<gene>
    <name evidence="9" type="primary">bla</name>
    <name evidence="9" type="ORF">AB0D65_02925</name>
</gene>
<dbReference type="PROSITE" id="PS00146">
    <property type="entry name" value="BETA_LACTAMASE_A"/>
    <property type="match status" value="1"/>
</dbReference>
<feature type="domain" description="Beta-lactamase class A catalytic" evidence="8">
    <location>
        <begin position="73"/>
        <end position="287"/>
    </location>
</feature>
<feature type="signal peptide" evidence="7">
    <location>
        <begin position="1"/>
        <end position="23"/>
    </location>
</feature>
<evidence type="ECO:0000256" key="5">
    <source>
        <dbReference type="RuleBase" id="RU361140"/>
    </source>
</evidence>
<feature type="region of interest" description="Disordered" evidence="6">
    <location>
        <begin position="23"/>
        <end position="57"/>
    </location>
</feature>
<evidence type="ECO:0000259" key="8">
    <source>
        <dbReference type="Pfam" id="PF13354"/>
    </source>
</evidence>
<dbReference type="SUPFAM" id="SSF56601">
    <property type="entry name" value="beta-lactamase/transpeptidase-like"/>
    <property type="match status" value="1"/>
</dbReference>
<dbReference type="Proteomes" id="UP001551582">
    <property type="component" value="Unassembled WGS sequence"/>
</dbReference>
<proteinExistence type="inferred from homology"/>